<dbReference type="InterPro" id="IPR036412">
    <property type="entry name" value="HAD-like_sf"/>
</dbReference>
<dbReference type="Gramene" id="ERN12236">
    <property type="protein sequence ID" value="ERN12236"/>
    <property type="gene ID" value="AMTR_s00034p00214670"/>
</dbReference>
<evidence type="ECO:0000313" key="8">
    <source>
        <dbReference type="Proteomes" id="UP000017836"/>
    </source>
</evidence>
<dbReference type="STRING" id="13333.W1PWS1"/>
<dbReference type="OMA" id="GRHEENT"/>
<dbReference type="GO" id="GO:0008195">
    <property type="term" value="F:phosphatidate phosphatase activity"/>
    <property type="evidence" value="ECO:0000318"/>
    <property type="project" value="GO_Central"/>
</dbReference>
<dbReference type="InterPro" id="IPR007651">
    <property type="entry name" value="Lipin_N"/>
</dbReference>
<dbReference type="Pfam" id="PF04571">
    <property type="entry name" value="Lipin_N"/>
    <property type="match status" value="1"/>
</dbReference>
<dbReference type="KEGG" id="atr:18440448"/>
<comment type="cofactor">
    <cofactor evidence="1">
        <name>Mg(2+)</name>
        <dbReference type="ChEBI" id="CHEBI:18420"/>
    </cofactor>
</comment>
<evidence type="ECO:0000256" key="1">
    <source>
        <dbReference type="ARBA" id="ARBA00001946"/>
    </source>
</evidence>
<keyword evidence="8" id="KW-1185">Reference proteome</keyword>
<dbReference type="AlphaFoldDB" id="W1PWS1"/>
<dbReference type="EMBL" id="KI392616">
    <property type="protein sequence ID" value="ERN12236.1"/>
    <property type="molecule type" value="Genomic_DNA"/>
</dbReference>
<dbReference type="Proteomes" id="UP000017836">
    <property type="component" value="Unassembled WGS sequence"/>
</dbReference>
<feature type="region of interest" description="Disordered" evidence="5">
    <location>
        <begin position="251"/>
        <end position="275"/>
    </location>
</feature>
<dbReference type="SMART" id="SM00775">
    <property type="entry name" value="LNS2"/>
    <property type="match status" value="1"/>
</dbReference>
<proteinExistence type="inferred from homology"/>
<sequence>MNVVGRVGSIVRQGIYTFAAPIQPFGGAVDIIVVEREDGTYRSTPWYVRFGKFQGVLKGAEKIVHFLVNDVEAGFHMYLDSTGEAYFVREVEAHEDYQASTSMDGEDQTPIEKTSGSEDAGVCDTPCLNGLPGDDDAEFPQDRYLEMSGNGYPTKVQASESMSSSFSVEYMDSFQYDSQAQADDAANSEPSDSEEVVLMSGDGRVMTAPITSSDYSDSVSIESPQFCLVSDEEVQMEYAQVNSFNRYNADLGSGNGEEASNSLTSKRELSQRTASADSTTLGIIFGSLSEEEGSRDVHGDGFPSSSTKVWGAPEETQELDLEETQNCDDTAPCIEYDRFGNPGDGDLLSGLNKEDIFKSCLTLPELALHTNEEEMEFQSPGNQNKEVAATIKDDRPILENDNREILLSASDSQCIDDGATAVNVEVEVSSKKVTICERANLEVSSVSMDGDVTKEEGLTMVSKPQEVEGGSGGECGDKLEPLQAEAESSSTGFEISLCGHLLHAGMGISSAAQAFDVHRVTEEQFRLSGASFVKNENLVIRVNGRYLPWDKAAPIILGMVAFGLEFSEEPTDAISVKENEAPSMKGDTPRASSVPSGRRWSLWSFSFRRAKSLEQVTSPSTEDASVPDAESSLHSTHEEQILMPNVDQVTPHKQILRTNTPTSEQIASLNLKEGQNRITFSFSTRVLGKQQVDAHIFLWKWNARIVISDVDGTITRSDVLGQVMPLVGRDWTQCGVARLFSAIQENGYQLMFLSARAISQAHVTRHFLRNLKQDGKVLPSGPMVISPDGLLPSLYREVIRRAPHEFKIACLEDIRALFPSDYNPFYAGFGNRETDEISYRKVGIPKGKIFIINPKGEVAINNRTGVKTYTSLHTLVHDMFPPTSLGEQEDYNSWNYWKMPLPSIE</sequence>
<dbReference type="InterPro" id="IPR031703">
    <property type="entry name" value="Lipin_mid"/>
</dbReference>
<dbReference type="InterPro" id="IPR026058">
    <property type="entry name" value="LIPIN"/>
</dbReference>
<evidence type="ECO:0000313" key="7">
    <source>
        <dbReference type="EMBL" id="ERN12236.1"/>
    </source>
</evidence>
<dbReference type="SUPFAM" id="SSF56784">
    <property type="entry name" value="HAD-like"/>
    <property type="match status" value="1"/>
</dbReference>
<dbReference type="PANTHER" id="PTHR12181:SF12">
    <property type="entry name" value="PHOSPHATIDATE PHOSPHATASE"/>
    <property type="match status" value="1"/>
</dbReference>
<accession>W1PWS1</accession>
<protein>
    <recommendedName>
        <fullName evidence="3">phosphatidate phosphatase</fullName>
        <ecNumber evidence="3">3.1.3.4</ecNumber>
    </recommendedName>
</protein>
<dbReference type="EC" id="3.1.3.4" evidence="3"/>
<dbReference type="OrthoDB" id="4567at2759"/>
<dbReference type="Pfam" id="PF08235">
    <property type="entry name" value="LNS2"/>
    <property type="match status" value="1"/>
</dbReference>
<evidence type="ECO:0000256" key="4">
    <source>
        <dbReference type="ARBA" id="ARBA00022801"/>
    </source>
</evidence>
<dbReference type="eggNOG" id="KOG2116">
    <property type="taxonomic scope" value="Eukaryota"/>
</dbReference>
<dbReference type="InterPro" id="IPR013209">
    <property type="entry name" value="LNS2"/>
</dbReference>
<dbReference type="InterPro" id="IPR031315">
    <property type="entry name" value="LNS2/PITP"/>
</dbReference>
<gene>
    <name evidence="7" type="ORF">AMTR_s00034p00214670</name>
</gene>
<dbReference type="GO" id="GO:0006629">
    <property type="term" value="P:lipid metabolic process"/>
    <property type="evidence" value="ECO:0000318"/>
    <property type="project" value="GO_Central"/>
</dbReference>
<dbReference type="PANTHER" id="PTHR12181">
    <property type="entry name" value="LIPIN"/>
    <property type="match status" value="1"/>
</dbReference>
<feature type="domain" description="LNS2/PITP" evidence="6">
    <location>
        <begin position="705"/>
        <end position="861"/>
    </location>
</feature>
<keyword evidence="4" id="KW-0378">Hydrolase</keyword>
<organism evidence="7 8">
    <name type="scientific">Amborella trichopoda</name>
    <dbReference type="NCBI Taxonomy" id="13333"/>
    <lineage>
        <taxon>Eukaryota</taxon>
        <taxon>Viridiplantae</taxon>
        <taxon>Streptophyta</taxon>
        <taxon>Embryophyta</taxon>
        <taxon>Tracheophyta</taxon>
        <taxon>Spermatophyta</taxon>
        <taxon>Magnoliopsida</taxon>
        <taxon>Amborellales</taxon>
        <taxon>Amborellaceae</taxon>
        <taxon>Amborella</taxon>
    </lineage>
</organism>
<dbReference type="Pfam" id="PF16876">
    <property type="entry name" value="Lipin_mid"/>
    <property type="match status" value="1"/>
</dbReference>
<evidence type="ECO:0000256" key="5">
    <source>
        <dbReference type="SAM" id="MobiDB-lite"/>
    </source>
</evidence>
<reference evidence="8" key="1">
    <citation type="journal article" date="2013" name="Science">
        <title>The Amborella genome and the evolution of flowering plants.</title>
        <authorList>
            <consortium name="Amborella Genome Project"/>
        </authorList>
    </citation>
    <scope>NUCLEOTIDE SEQUENCE [LARGE SCALE GENOMIC DNA]</scope>
</reference>
<name>W1PWS1_AMBTC</name>
<evidence type="ECO:0000259" key="6">
    <source>
        <dbReference type="SMART" id="SM00775"/>
    </source>
</evidence>
<comment type="similarity">
    <text evidence="2">Belongs to the lipin family.</text>
</comment>
<dbReference type="HOGENOM" id="CLU_002546_1_0_1"/>
<evidence type="ECO:0000256" key="3">
    <source>
        <dbReference type="ARBA" id="ARBA00012638"/>
    </source>
</evidence>
<evidence type="ECO:0000256" key="2">
    <source>
        <dbReference type="ARBA" id="ARBA00005476"/>
    </source>
</evidence>
<feature type="region of interest" description="Disordered" evidence="5">
    <location>
        <begin position="98"/>
        <end position="122"/>
    </location>
</feature>